<dbReference type="InterPro" id="IPR000835">
    <property type="entry name" value="HTH_MarR-typ"/>
</dbReference>
<evidence type="ECO:0000259" key="1">
    <source>
        <dbReference type="PROSITE" id="PS50995"/>
    </source>
</evidence>
<dbReference type="InterPro" id="IPR036388">
    <property type="entry name" value="WH-like_DNA-bd_sf"/>
</dbReference>
<gene>
    <name evidence="2" type="ORF">VZC37_08255</name>
</gene>
<keyword evidence="3" id="KW-1185">Reference proteome</keyword>
<dbReference type="CDD" id="cd00090">
    <property type="entry name" value="HTH_ARSR"/>
    <property type="match status" value="1"/>
</dbReference>
<dbReference type="PROSITE" id="PS50995">
    <property type="entry name" value="HTH_MARR_2"/>
    <property type="match status" value="1"/>
</dbReference>
<evidence type="ECO:0000313" key="3">
    <source>
        <dbReference type="Proteomes" id="UP001347146"/>
    </source>
</evidence>
<dbReference type="PRINTS" id="PR00598">
    <property type="entry name" value="HTHMARR"/>
</dbReference>
<evidence type="ECO:0000313" key="2">
    <source>
        <dbReference type="EMBL" id="MEE3850324.1"/>
    </source>
</evidence>
<dbReference type="EMBL" id="JAZDUF010000002">
    <property type="protein sequence ID" value="MEE3850324.1"/>
    <property type="molecule type" value="Genomic_DNA"/>
</dbReference>
<dbReference type="InterPro" id="IPR011991">
    <property type="entry name" value="ArsR-like_HTH"/>
</dbReference>
<protein>
    <submittedName>
        <fullName evidence="2">Helix-turn-helix domain-containing protein</fullName>
    </submittedName>
</protein>
<name>A0ABU7MB47_9ACTN</name>
<dbReference type="SUPFAM" id="SSF46785">
    <property type="entry name" value="Winged helix' DNA-binding domain"/>
    <property type="match status" value="1"/>
</dbReference>
<proteinExistence type="predicted"/>
<dbReference type="PANTHER" id="PTHR33164:SF94">
    <property type="entry name" value="TRANSCRIPTIONAL REGULATORY PROTEIN-RELATED"/>
    <property type="match status" value="1"/>
</dbReference>
<sequence length="156" mass="17314">MSTTESSAERDTSDLTASPSGTELWFAMNSLVRDHAVESRARIDARIDMPFSRFRALRRVATRSLTQTDLARRLGIDAPATSVIVNDLVERGLVTREPHPDDRRFRVVAITAHGRTVVDSVVTDPTVAPDMFAVLDDAQRRDLGRLLDLLRESADA</sequence>
<dbReference type="Proteomes" id="UP001347146">
    <property type="component" value="Unassembled WGS sequence"/>
</dbReference>
<comment type="caution">
    <text evidence="2">The sequence shown here is derived from an EMBL/GenBank/DDBJ whole genome shotgun (WGS) entry which is preliminary data.</text>
</comment>
<accession>A0ABU7MB47</accession>
<organism evidence="2 3">
    <name type="scientific">Gordonia sesuvii</name>
    <dbReference type="NCBI Taxonomy" id="3116777"/>
    <lineage>
        <taxon>Bacteria</taxon>
        <taxon>Bacillati</taxon>
        <taxon>Actinomycetota</taxon>
        <taxon>Actinomycetes</taxon>
        <taxon>Mycobacteriales</taxon>
        <taxon>Gordoniaceae</taxon>
        <taxon>Gordonia</taxon>
    </lineage>
</organism>
<dbReference type="Gene3D" id="1.10.10.10">
    <property type="entry name" value="Winged helix-like DNA-binding domain superfamily/Winged helix DNA-binding domain"/>
    <property type="match status" value="1"/>
</dbReference>
<feature type="domain" description="HTH marR-type" evidence="1">
    <location>
        <begin position="21"/>
        <end position="152"/>
    </location>
</feature>
<dbReference type="InterPro" id="IPR039422">
    <property type="entry name" value="MarR/SlyA-like"/>
</dbReference>
<dbReference type="PANTHER" id="PTHR33164">
    <property type="entry name" value="TRANSCRIPTIONAL REGULATOR, MARR FAMILY"/>
    <property type="match status" value="1"/>
</dbReference>
<dbReference type="RefSeq" id="WP_330431984.1">
    <property type="nucleotide sequence ID" value="NZ_JAZDUF010000002.1"/>
</dbReference>
<dbReference type="InterPro" id="IPR036390">
    <property type="entry name" value="WH_DNA-bd_sf"/>
</dbReference>
<dbReference type="Pfam" id="PF12802">
    <property type="entry name" value="MarR_2"/>
    <property type="match status" value="1"/>
</dbReference>
<reference evidence="2 3" key="1">
    <citation type="submission" date="2024-01" db="EMBL/GenBank/DDBJ databases">
        <title>Draft genome sequence of Gordonia sp. LSe1-13.</title>
        <authorList>
            <person name="Suphannarot A."/>
            <person name="Mingma R."/>
        </authorList>
    </citation>
    <scope>NUCLEOTIDE SEQUENCE [LARGE SCALE GENOMIC DNA]</scope>
    <source>
        <strain evidence="2 3">LSe1-13</strain>
    </source>
</reference>
<dbReference type="SMART" id="SM00347">
    <property type="entry name" value="HTH_MARR"/>
    <property type="match status" value="1"/>
</dbReference>